<proteinExistence type="predicted"/>
<dbReference type="PROSITE" id="PS51257">
    <property type="entry name" value="PROKAR_LIPOPROTEIN"/>
    <property type="match status" value="1"/>
</dbReference>
<dbReference type="EMBL" id="CP012801">
    <property type="protein sequence ID" value="ALJ59963.1"/>
    <property type="molecule type" value="Genomic_DNA"/>
</dbReference>
<name>A0A0N7IFE3_9BACE</name>
<dbReference type="Proteomes" id="UP000283341">
    <property type="component" value="Unassembled WGS sequence"/>
</dbReference>
<accession>A0A0N7IFE3</accession>
<organism evidence="2 7">
    <name type="scientific">Bacteroides cellulosilyticus</name>
    <dbReference type="NCBI Taxonomy" id="246787"/>
    <lineage>
        <taxon>Bacteria</taxon>
        <taxon>Pseudomonadati</taxon>
        <taxon>Bacteroidota</taxon>
        <taxon>Bacteroidia</taxon>
        <taxon>Bacteroidales</taxon>
        <taxon>Bacteroidaceae</taxon>
        <taxon>Bacteroides</taxon>
    </lineage>
</organism>
<evidence type="ECO:0000313" key="8">
    <source>
        <dbReference type="Proteomes" id="UP000283341"/>
    </source>
</evidence>
<gene>
    <name evidence="2" type="ORF">BcellWH2_02724</name>
    <name evidence="6" type="ORF">DWX97_16140</name>
    <name evidence="3" type="ORF">F2Y86_21050</name>
    <name evidence="4" type="ORF">F2Y87_21820</name>
    <name evidence="5" type="ORF">RO785_26590</name>
</gene>
<evidence type="ECO:0000313" key="6">
    <source>
        <dbReference type="EMBL" id="RGS35442.1"/>
    </source>
</evidence>
<dbReference type="Proteomes" id="UP000061809">
    <property type="component" value="Chromosome"/>
</dbReference>
<reference evidence="2 7" key="1">
    <citation type="journal article" date="2015" name="Science">
        <title>Genetic determinants of in vivo fitness and diet responsiveness in multiple human gut Bacteroides.</title>
        <authorList>
            <person name="Wu M."/>
            <person name="McNulty N.P."/>
            <person name="Rodionov D.A."/>
            <person name="Khoroshkin M.S."/>
            <person name="Griffin N.W."/>
            <person name="Cheng J."/>
            <person name="Latreille P."/>
            <person name="Kerstetter R.A."/>
            <person name="Terrapon N."/>
            <person name="Henrissat B."/>
            <person name="Osterman A.L."/>
            <person name="Gordon J.I."/>
        </authorList>
    </citation>
    <scope>NUCLEOTIDE SEQUENCE [LARGE SCALE GENOMIC DNA]</scope>
    <source>
        <strain evidence="2 7">WH2</strain>
    </source>
</reference>
<dbReference type="EMBL" id="QRVJ01000014">
    <property type="protein sequence ID" value="RGS35442.1"/>
    <property type="molecule type" value="Genomic_DNA"/>
</dbReference>
<feature type="chain" id="PRO_5042679664" evidence="1">
    <location>
        <begin position="23"/>
        <end position="504"/>
    </location>
</feature>
<evidence type="ECO:0000313" key="2">
    <source>
        <dbReference type="EMBL" id="ALJ59963.1"/>
    </source>
</evidence>
<reference evidence="6 8" key="2">
    <citation type="submission" date="2018-08" db="EMBL/GenBank/DDBJ databases">
        <title>A genome reference for cultivated species of the human gut microbiota.</title>
        <authorList>
            <person name="Zou Y."/>
            <person name="Xue W."/>
            <person name="Luo G."/>
        </authorList>
    </citation>
    <scope>NUCLEOTIDE SEQUENCE [LARGE SCALE GENOMIC DNA]</scope>
    <source>
        <strain evidence="6 8">AF22-3AC</strain>
    </source>
</reference>
<dbReference type="RefSeq" id="WP_026366831.1">
    <property type="nucleotide sequence ID" value="NZ_CAXSKE010000001.1"/>
</dbReference>
<dbReference type="Proteomes" id="UP000325055">
    <property type="component" value="Unassembled WGS sequence"/>
</dbReference>
<evidence type="ECO:0000256" key="1">
    <source>
        <dbReference type="SAM" id="SignalP"/>
    </source>
</evidence>
<evidence type="ECO:0000313" key="3">
    <source>
        <dbReference type="EMBL" id="KAA5404620.1"/>
    </source>
</evidence>
<dbReference type="Proteomes" id="UP000482653">
    <property type="component" value="Unassembled WGS sequence"/>
</dbReference>
<dbReference type="AlphaFoldDB" id="A0A0N7IFE3"/>
<sequence length="504" mass="56868">MKKKHLFNAALLWAFLSLTLWTTGCSDDDGYPDVDGQAPSIEMTLEHIQTANGRTFTLEGTIKDADGISTIQLQCADLNLNKTIDLIEIYEKPLETYELSYDFKIQPDEIGEQFTVKVTVTDVGGRTVSQDVLVTLDGDFEDPVFVIAPEKGGMVTVLLREGEIPTLNMNISITDDRGLDYLLVNIEGIEGYENLKIDADGEKAFEHSFNITMPNEKKDYPMTLTAVDKTGKSTMIECTVSVTDVQDFEKMYLADVATEAELNSDVFGVPMRIDHVGEFQYQALYYCQKANTEIFFLPQKTSFSPVCYGIDPTDEAMLTDDPALAKPIVLTEANVYYKININILLKTYEMETYSLAEAVDPWPASMKYGLPTMDKWNNNSGEMMDFTFGLTSDNPTGVVSFKQDATNPHLFYNEPMSLTAGESMNFIIHNYHTDQWWNFVRWCSDTEEEPEIFGYYTGSAFKNSNYTGPTTTQDVWSKPKVTVTGTYQFWFDSHLGRAKLVRVN</sequence>
<dbReference type="KEGG" id="bcel:BcellWH2_02724"/>
<dbReference type="Proteomes" id="UP001266995">
    <property type="component" value="Unassembled WGS sequence"/>
</dbReference>
<evidence type="ECO:0000313" key="10">
    <source>
        <dbReference type="Proteomes" id="UP000482653"/>
    </source>
</evidence>
<evidence type="ECO:0000313" key="5">
    <source>
        <dbReference type="EMBL" id="MDT4514538.1"/>
    </source>
</evidence>
<evidence type="ECO:0000313" key="7">
    <source>
        <dbReference type="Proteomes" id="UP000061809"/>
    </source>
</evidence>
<reference evidence="9 10" key="3">
    <citation type="journal article" date="2019" name="Nat. Med.">
        <title>A library of human gut bacterial isolates paired with longitudinal multiomics data enables mechanistic microbiome research.</title>
        <authorList>
            <person name="Poyet M."/>
            <person name="Groussin M."/>
            <person name="Gibbons S.M."/>
            <person name="Avila-Pacheco J."/>
            <person name="Jiang X."/>
            <person name="Kearney S.M."/>
            <person name="Perrotta A.R."/>
            <person name="Berdy B."/>
            <person name="Zhao S."/>
            <person name="Lieberman T.D."/>
            <person name="Swanson P.K."/>
            <person name="Smith M."/>
            <person name="Roesemann S."/>
            <person name="Alexander J.E."/>
            <person name="Rich S.A."/>
            <person name="Livny J."/>
            <person name="Vlamakis H."/>
            <person name="Clish C."/>
            <person name="Bullock K."/>
            <person name="Deik A."/>
            <person name="Scott J."/>
            <person name="Pierce K.A."/>
            <person name="Xavier R.J."/>
            <person name="Alm E.J."/>
        </authorList>
    </citation>
    <scope>NUCLEOTIDE SEQUENCE [LARGE SCALE GENOMIC DNA]</scope>
    <source>
        <strain evidence="3 9">BIOML-A7</strain>
        <strain evidence="4 10">BIOML-A8</strain>
    </source>
</reference>
<dbReference type="EMBL" id="JAVSNH010000002">
    <property type="protein sequence ID" value="MDT4514538.1"/>
    <property type="molecule type" value="Genomic_DNA"/>
</dbReference>
<dbReference type="GeneID" id="66305941"/>
<dbReference type="EMBL" id="VVYX01000032">
    <property type="protein sequence ID" value="KAA5415211.1"/>
    <property type="molecule type" value="Genomic_DNA"/>
</dbReference>
<protein>
    <submittedName>
        <fullName evidence="2">Uncharacterized protein</fullName>
    </submittedName>
</protein>
<keyword evidence="1" id="KW-0732">Signal</keyword>
<dbReference type="EMBL" id="VVYW01000021">
    <property type="protein sequence ID" value="KAA5404620.1"/>
    <property type="molecule type" value="Genomic_DNA"/>
</dbReference>
<feature type="signal peptide" evidence="1">
    <location>
        <begin position="1"/>
        <end position="22"/>
    </location>
</feature>
<evidence type="ECO:0000313" key="9">
    <source>
        <dbReference type="Proteomes" id="UP000325055"/>
    </source>
</evidence>
<dbReference type="PATRIC" id="fig|246787.4.peg.2806"/>
<reference evidence="5" key="4">
    <citation type="submission" date="2023-08" db="EMBL/GenBank/DDBJ databases">
        <title>Reintroducing virulent viruses to syntetic microbiomes.</title>
        <authorList>
            <person name="Wilde J."/>
            <person name="Boyes R."/>
            <person name="Robinson A.V."/>
            <person name="Daisley B.A."/>
            <person name="Allen-Vercoe E."/>
        </authorList>
    </citation>
    <scope>NUCLEOTIDE SEQUENCE</scope>
    <source>
        <strain evidence="5">225I_12FAA</strain>
    </source>
</reference>
<evidence type="ECO:0000313" key="4">
    <source>
        <dbReference type="EMBL" id="KAA5415211.1"/>
    </source>
</evidence>